<organism evidence="1 2">
    <name type="scientific">Allokutzneria multivorans</name>
    <dbReference type="NCBI Taxonomy" id="1142134"/>
    <lineage>
        <taxon>Bacteria</taxon>
        <taxon>Bacillati</taxon>
        <taxon>Actinomycetota</taxon>
        <taxon>Actinomycetes</taxon>
        <taxon>Pseudonocardiales</taxon>
        <taxon>Pseudonocardiaceae</taxon>
        <taxon>Allokutzneria</taxon>
    </lineage>
</organism>
<evidence type="ECO:0000313" key="1">
    <source>
        <dbReference type="EMBL" id="GAA4009806.1"/>
    </source>
</evidence>
<dbReference type="SUPFAM" id="SSF52540">
    <property type="entry name" value="P-loop containing nucleoside triphosphate hydrolases"/>
    <property type="match status" value="1"/>
</dbReference>
<reference evidence="2" key="1">
    <citation type="journal article" date="2019" name="Int. J. Syst. Evol. Microbiol.">
        <title>The Global Catalogue of Microorganisms (GCM) 10K type strain sequencing project: providing services to taxonomists for standard genome sequencing and annotation.</title>
        <authorList>
            <consortium name="The Broad Institute Genomics Platform"/>
            <consortium name="The Broad Institute Genome Sequencing Center for Infectious Disease"/>
            <person name="Wu L."/>
            <person name="Ma J."/>
        </authorList>
    </citation>
    <scope>NUCLEOTIDE SEQUENCE [LARGE SCALE GENOMIC DNA]</scope>
    <source>
        <strain evidence="2">JCM 17342</strain>
    </source>
</reference>
<dbReference type="RefSeq" id="WP_344875991.1">
    <property type="nucleotide sequence ID" value="NZ_BAABAL010000012.1"/>
</dbReference>
<proteinExistence type="predicted"/>
<dbReference type="Proteomes" id="UP001501747">
    <property type="component" value="Unassembled WGS sequence"/>
</dbReference>
<accession>A0ABP7SC61</accession>
<dbReference type="Gene3D" id="3.40.50.300">
    <property type="entry name" value="P-loop containing nucleotide triphosphate hydrolases"/>
    <property type="match status" value="2"/>
</dbReference>
<keyword evidence="2" id="KW-1185">Reference proteome</keyword>
<dbReference type="EMBL" id="BAABAL010000012">
    <property type="protein sequence ID" value="GAA4009806.1"/>
    <property type="molecule type" value="Genomic_DNA"/>
</dbReference>
<gene>
    <name evidence="1" type="ORF">GCM10022247_34930</name>
</gene>
<comment type="caution">
    <text evidence="1">The sequence shown here is derived from an EMBL/GenBank/DDBJ whole genome shotgun (WGS) entry which is preliminary data.</text>
</comment>
<evidence type="ECO:0000313" key="2">
    <source>
        <dbReference type="Proteomes" id="UP001501747"/>
    </source>
</evidence>
<dbReference type="InterPro" id="IPR027417">
    <property type="entry name" value="P-loop_NTPase"/>
</dbReference>
<protein>
    <submittedName>
        <fullName evidence="1">ATPase</fullName>
    </submittedName>
</protein>
<sequence length="429" mass="45918">MCGSGATTRGVPLGHDAYTHEPVGLNVTDWLRDGHITNTALWLQAQPGVGKSAIAKRLGTGLCALGWTMMVPADIKGEYTPLVRRLGGTVITVGPGHEAINPLDPGPLRAVLAREPVGTRRDALRESIRTRQAALLEALLAIELSRPPSTTERAILSRALDIASDSDPHGQPTIPDVRAVLALPSQPMLDAARVGKVRAYFDLIREALCALDLLVDGPLRGHFDRRTTAGFDPDTPAISLDISALNTGPDSVVSAAMLCSWAWGASLIESRRAGDGRNLLWVQDEAWRALRAGPGLVERGDRMTRTGRHEGIASLNITHSMLDLQALPTAEDRAKAAGIASRSAIHIYGGMAATELDSLAIPLSTRESNLITSWQGSGTWVPGQQHPGRGRLLLKTGQHIGLPVRMRLTPRERELFNTDTAFTGPQAAS</sequence>
<name>A0ABP7SC61_9PSEU</name>